<dbReference type="Pfam" id="PF00582">
    <property type="entry name" value="Usp"/>
    <property type="match status" value="1"/>
</dbReference>
<dbReference type="AlphaFoldDB" id="A0AAF0GV00"/>
<organism evidence="3 4">
    <name type="scientific">Agrobacterium tumefaciens</name>
    <dbReference type="NCBI Taxonomy" id="358"/>
    <lineage>
        <taxon>Bacteria</taxon>
        <taxon>Pseudomonadati</taxon>
        <taxon>Pseudomonadota</taxon>
        <taxon>Alphaproteobacteria</taxon>
        <taxon>Hyphomicrobiales</taxon>
        <taxon>Rhizobiaceae</taxon>
        <taxon>Rhizobium/Agrobacterium group</taxon>
        <taxon>Agrobacterium</taxon>
        <taxon>Agrobacterium tumefaciens complex</taxon>
    </lineage>
</organism>
<dbReference type="PRINTS" id="PR01438">
    <property type="entry name" value="UNVRSLSTRESS"/>
</dbReference>
<dbReference type="CDD" id="cd00293">
    <property type="entry name" value="USP-like"/>
    <property type="match status" value="1"/>
</dbReference>
<dbReference type="Proteomes" id="UP000305410">
    <property type="component" value="Chromosome Circular"/>
</dbReference>
<dbReference type="InterPro" id="IPR006015">
    <property type="entry name" value="Universal_stress_UspA"/>
</dbReference>
<reference evidence="3" key="1">
    <citation type="submission" date="2019-04" db="EMBL/GenBank/DDBJ databases">
        <authorList>
            <person name="Chiang H.-Y."/>
            <person name="Huang Y.-Y."/>
            <person name="Chou L."/>
            <person name="Lai E.-M."/>
            <person name="Kuo C.-H."/>
        </authorList>
    </citation>
    <scope>NUCLEOTIDE SEQUENCE</scope>
    <source>
        <strain evidence="3">CFBP5506</strain>
    </source>
</reference>
<accession>A0AAF0GV00</accession>
<evidence type="ECO:0000256" key="1">
    <source>
        <dbReference type="ARBA" id="ARBA00008791"/>
    </source>
</evidence>
<dbReference type="SUPFAM" id="SSF52402">
    <property type="entry name" value="Adenine nucleotide alpha hydrolases-like"/>
    <property type="match status" value="1"/>
</dbReference>
<sequence>MCTGFDKSVDEDHRGAATFGSGLVYWLDDLREGATSMSIKTILAVLGAKHAAADASQAVELARESGSHLSILVLGAALSPVTADYPLTTAWLEERQKEVDELISARVEAEALCQKNGVSYDADQIYDDRFILENNLRMRSLYTDIVLAGSGIRNDGDLRKTVIAATVFDARSPLVFLAPELKATLRPKKVLLAWNSRPEAARAAKEALPLLVGADAVHIVLVDPDASYYSNGGEPGADVAAFLSRHGVKAVVEQVASAERRVEGVLQQRAREIGCDMIVMGAYGHSRLRERIFGGVTASILEECQIPVFLAR</sequence>
<name>A0AAF0GV00_AGRTU</name>
<evidence type="ECO:0000259" key="2">
    <source>
        <dbReference type="Pfam" id="PF00582"/>
    </source>
</evidence>
<dbReference type="Gene3D" id="3.40.50.12370">
    <property type="match status" value="1"/>
</dbReference>
<dbReference type="PANTHER" id="PTHR46268:SF15">
    <property type="entry name" value="UNIVERSAL STRESS PROTEIN HP_0031"/>
    <property type="match status" value="1"/>
</dbReference>
<evidence type="ECO:0000313" key="4">
    <source>
        <dbReference type="Proteomes" id="UP000305410"/>
    </source>
</evidence>
<gene>
    <name evidence="3" type="ORF">CFBP5506_10350</name>
</gene>
<proteinExistence type="inferred from homology"/>
<dbReference type="EMBL" id="CP122962">
    <property type="protein sequence ID" value="WGM58724.1"/>
    <property type="molecule type" value="Genomic_DNA"/>
</dbReference>
<reference evidence="3" key="2">
    <citation type="submission" date="2023-04" db="EMBL/GenBank/DDBJ databases">
        <title>Complete genome sequence of Agrobacterium salinitolerans CFBP5506.</title>
        <authorList>
            <person name="Yen H.-C."/>
            <person name="Yan X.-H."/>
            <person name="Lai E.-M."/>
            <person name="Kuo C.-H."/>
        </authorList>
    </citation>
    <scope>NUCLEOTIDE SEQUENCE</scope>
    <source>
        <strain evidence="3">CFBP5506</strain>
    </source>
</reference>
<dbReference type="PANTHER" id="PTHR46268">
    <property type="entry name" value="STRESS RESPONSE PROTEIN NHAX"/>
    <property type="match status" value="1"/>
</dbReference>
<evidence type="ECO:0000313" key="3">
    <source>
        <dbReference type="EMBL" id="WGM58724.1"/>
    </source>
</evidence>
<feature type="domain" description="UspA" evidence="2">
    <location>
        <begin position="188"/>
        <end position="311"/>
    </location>
</feature>
<dbReference type="InterPro" id="IPR006016">
    <property type="entry name" value="UspA"/>
</dbReference>
<protein>
    <submittedName>
        <fullName evidence="3">Universal stress protein</fullName>
    </submittedName>
</protein>
<comment type="similarity">
    <text evidence="1">Belongs to the universal stress protein A family.</text>
</comment>
<dbReference type="RefSeq" id="WP_236760849.1">
    <property type="nucleotide sequence ID" value="NZ_CP122962.1"/>
</dbReference>